<dbReference type="Gramene" id="TraesCLE_scaffold_000447_01G001200.1">
    <property type="protein sequence ID" value="TraesCLE_scaffold_000447_01G001200.1"/>
    <property type="gene ID" value="TraesCLE_scaffold_000447_01G001200"/>
</dbReference>
<dbReference type="InterPro" id="IPR002182">
    <property type="entry name" value="NB-ARC"/>
</dbReference>
<dbReference type="PANTHER" id="PTHR23155">
    <property type="entry name" value="DISEASE RESISTANCE PROTEIN RP"/>
    <property type="match status" value="1"/>
</dbReference>
<feature type="domain" description="Disease resistance R13L4/SHOC-2-like LRR" evidence="5">
    <location>
        <begin position="296"/>
        <end position="630"/>
    </location>
</feature>
<dbReference type="InterPro" id="IPR032675">
    <property type="entry name" value="LRR_dom_sf"/>
</dbReference>
<dbReference type="GO" id="GO:0043531">
    <property type="term" value="F:ADP binding"/>
    <property type="evidence" value="ECO:0007669"/>
    <property type="project" value="InterPro"/>
</dbReference>
<dbReference type="Gene3D" id="3.80.10.10">
    <property type="entry name" value="Ribonuclease Inhibitor"/>
    <property type="match status" value="1"/>
</dbReference>
<reference evidence="6" key="1">
    <citation type="submission" date="2018-08" db="EMBL/GenBank/DDBJ databases">
        <authorList>
            <person name="Rossello M."/>
        </authorList>
    </citation>
    <scope>NUCLEOTIDE SEQUENCE [LARGE SCALE GENOMIC DNA]</scope>
    <source>
        <strain evidence="6">cv. Chinese Spring</strain>
    </source>
</reference>
<dbReference type="Gramene" id="TraesWEE_scaffold_003078_01G000300.1">
    <property type="protein sequence ID" value="TraesWEE_scaffold_003078_01G000300.1"/>
    <property type="gene ID" value="TraesWEE_scaffold_003078_01G000300"/>
</dbReference>
<dbReference type="Gene3D" id="3.40.50.300">
    <property type="entry name" value="P-loop containing nucleotide triphosphate hydrolases"/>
    <property type="match status" value="1"/>
</dbReference>
<evidence type="ECO:0000259" key="3">
    <source>
        <dbReference type="Pfam" id="PF00931"/>
    </source>
</evidence>
<keyword evidence="2" id="KW-0611">Plant defense</keyword>
<dbReference type="EnsemblPlants" id="TraesCS2A02G026200.1">
    <property type="protein sequence ID" value="TraesCS2A02G026200.1"/>
    <property type="gene ID" value="TraesCS2A02G026200"/>
</dbReference>
<dbReference type="SMR" id="A0A3B6AQM6"/>
<dbReference type="Gramene" id="TraesCS2A02G026200.1">
    <property type="protein sequence ID" value="TraesCS2A02G026200.1"/>
    <property type="gene ID" value="TraesCS2A02G026200"/>
</dbReference>
<name>A0A3B6AQM6_WHEAT</name>
<dbReference type="SUPFAM" id="SSF52058">
    <property type="entry name" value="L domain-like"/>
    <property type="match status" value="1"/>
</dbReference>
<feature type="domain" description="NB-ARC" evidence="3">
    <location>
        <begin position="13"/>
        <end position="88"/>
    </location>
</feature>
<evidence type="ECO:0000256" key="2">
    <source>
        <dbReference type="ARBA" id="ARBA00022821"/>
    </source>
</evidence>
<accession>A0A3B6AQM6</accession>
<protein>
    <submittedName>
        <fullName evidence="6">Uncharacterized protein</fullName>
    </submittedName>
</protein>
<dbReference type="PRINTS" id="PR00364">
    <property type="entry name" value="DISEASERSIST"/>
</dbReference>
<dbReference type="PANTHER" id="PTHR23155:SF1116">
    <property type="entry name" value="OS12G0273300 PROTEIN"/>
    <property type="match status" value="1"/>
</dbReference>
<dbReference type="Pfam" id="PF23598">
    <property type="entry name" value="LRR_14"/>
    <property type="match status" value="1"/>
</dbReference>
<keyword evidence="7" id="KW-1185">Reference proteome</keyword>
<dbReference type="Pfam" id="PF00931">
    <property type="entry name" value="NB-ARC"/>
    <property type="match status" value="1"/>
</dbReference>
<dbReference type="Gramene" id="TraesROB_scaffold_023949_01G000500.1">
    <property type="protein sequence ID" value="TraesROB_scaffold_023949_01G000500.1"/>
    <property type="gene ID" value="TraesROB_scaffold_023949_01G000500"/>
</dbReference>
<gene>
    <name evidence="6" type="primary">LOC123186997</name>
</gene>
<dbReference type="GO" id="GO:0042742">
    <property type="term" value="P:defense response to bacterium"/>
    <property type="evidence" value="ECO:0007669"/>
    <property type="project" value="UniProtKB-ARBA"/>
</dbReference>
<dbReference type="InterPro" id="IPR036388">
    <property type="entry name" value="WH-like_DNA-bd_sf"/>
</dbReference>
<dbReference type="Pfam" id="PF23559">
    <property type="entry name" value="WHD_DRP"/>
    <property type="match status" value="1"/>
</dbReference>
<dbReference type="Gene3D" id="1.10.10.10">
    <property type="entry name" value="Winged helix-like DNA-binding domain superfamily/Winged helix DNA-binding domain"/>
    <property type="match status" value="1"/>
</dbReference>
<dbReference type="Gene3D" id="1.10.8.430">
    <property type="entry name" value="Helical domain of apoptotic protease-activating factors"/>
    <property type="match status" value="1"/>
</dbReference>
<dbReference type="InterPro" id="IPR055414">
    <property type="entry name" value="LRR_R13L4/SHOC2-like"/>
</dbReference>
<dbReference type="InterPro" id="IPR044974">
    <property type="entry name" value="Disease_R_plants"/>
</dbReference>
<organism evidence="6">
    <name type="scientific">Triticum aestivum</name>
    <name type="common">Wheat</name>
    <dbReference type="NCBI Taxonomy" id="4565"/>
    <lineage>
        <taxon>Eukaryota</taxon>
        <taxon>Viridiplantae</taxon>
        <taxon>Streptophyta</taxon>
        <taxon>Embryophyta</taxon>
        <taxon>Tracheophyta</taxon>
        <taxon>Spermatophyta</taxon>
        <taxon>Magnoliopsida</taxon>
        <taxon>Liliopsida</taxon>
        <taxon>Poales</taxon>
        <taxon>Poaceae</taxon>
        <taxon>BOP clade</taxon>
        <taxon>Pooideae</taxon>
        <taxon>Triticodae</taxon>
        <taxon>Triticeae</taxon>
        <taxon>Triticinae</taxon>
        <taxon>Triticum</taxon>
    </lineage>
</organism>
<dbReference type="Gramene" id="TraesCS2A03G0053100.1">
    <property type="protein sequence ID" value="TraesCS2A03G0053100.1.CDS"/>
    <property type="gene ID" value="TraesCS2A03G0053100"/>
</dbReference>
<dbReference type="Proteomes" id="UP000019116">
    <property type="component" value="Chromosome 2A"/>
</dbReference>
<evidence type="ECO:0000259" key="5">
    <source>
        <dbReference type="Pfam" id="PF23598"/>
    </source>
</evidence>
<dbReference type="InterPro" id="IPR058922">
    <property type="entry name" value="WHD_DRP"/>
</dbReference>
<dbReference type="GO" id="GO:0002758">
    <property type="term" value="P:innate immune response-activating signaling pathway"/>
    <property type="evidence" value="ECO:0007669"/>
    <property type="project" value="UniProtKB-ARBA"/>
</dbReference>
<dbReference type="OrthoDB" id="689810at2759"/>
<dbReference type="InterPro" id="IPR027417">
    <property type="entry name" value="P-loop_NTPase"/>
</dbReference>
<evidence type="ECO:0000313" key="7">
    <source>
        <dbReference type="Proteomes" id="UP000019116"/>
    </source>
</evidence>
<feature type="domain" description="Disease resistance protein winged helix" evidence="4">
    <location>
        <begin position="178"/>
        <end position="248"/>
    </location>
</feature>
<evidence type="ECO:0000313" key="6">
    <source>
        <dbReference type="EnsemblPlants" id="TraesCS2A02G026200.1"/>
    </source>
</evidence>
<dbReference type="AlphaFoldDB" id="A0A3B6AQM6"/>
<evidence type="ECO:0000256" key="1">
    <source>
        <dbReference type="ARBA" id="ARBA00022737"/>
    </source>
</evidence>
<dbReference type="Gramene" id="TraesCAD_scaffold_038635_01G000600.1">
    <property type="protein sequence ID" value="TraesCAD_scaffold_038635_01G000600.1"/>
    <property type="gene ID" value="TraesCAD_scaffold_038635_01G000600"/>
</dbReference>
<dbReference type="InterPro" id="IPR042197">
    <property type="entry name" value="Apaf_helical"/>
</dbReference>
<dbReference type="FunFam" id="1.10.10.10:FF:000322">
    <property type="entry name" value="Probable disease resistance protein At1g63360"/>
    <property type="match status" value="1"/>
</dbReference>
<dbReference type="SUPFAM" id="SSF52540">
    <property type="entry name" value="P-loop containing nucleoside triphosphate hydrolases"/>
    <property type="match status" value="1"/>
</dbReference>
<dbReference type="GO" id="GO:0009626">
    <property type="term" value="P:plant-type hypersensitive response"/>
    <property type="evidence" value="ECO:0007669"/>
    <property type="project" value="UniProtKB-ARBA"/>
</dbReference>
<keyword evidence="1" id="KW-0677">Repeat</keyword>
<evidence type="ECO:0000259" key="4">
    <source>
        <dbReference type="Pfam" id="PF23559"/>
    </source>
</evidence>
<proteinExistence type="predicted"/>
<sequence>MKKQTDGLSIIPRATYLVVIDDIWDGNLWTVINLAFSNDNTLGSRLITTTRKVGVAELCCTSPNGSIYQMKPLSVDDSKHLFYRRLFSHESGCPLEFEEVSMDILKKCGGVPLAIITIASSLSSGQQVKPKVEWHALLESIGRGLTEDPSVEEMLRILSFSYYDLPSYLKTCLLYLSMFPEDHEIMKDQLIWMWIAESFIQCETTHSLFEIGENYFNELVNRSLLQPVYDESGIVHACHVHDSVLDLICLLSREENFVSVLSGSMSSQANVRRLSIQKINKEEDQTTALESVSMLQVRSIATFEPAIGLMPRLSSFVVLRVLNLSTCALGDHNLQGLWSLVHLRYLGLFDTGLCELPEEAGKLQFLQVLDVSGNHGMKKLPSSVTTLRRLMCLLYRKNCNRLPDGIGNLTAMEELSSIHIDSLSIVKEMGNMKRLRKFKILFEHLSLELEEAFVKSLGEMSNVQSVTIIIGAGFRMMDLLGEKWVPPQGLRELKSRCDRVCRFSRLPAWIRENPLQMSQLSRLHIGFKEVQQVDLGLLGRLPALHSLVLQSLRHGSLLVEADGFRCLTQFVLGADSPGQVVFQPGALPKAEYVELRTGLLVAKEEAAGNNGGDWFDTGIRNLPSLQSAVIIYPRLACVWNMADGNIDRRHSLFLELLSWGCGRWGNSAYAYTREKLQRKNIAVQSREETVVDLQAVFGRIAWHTERNDNNTSMASAMAAAYDRMLEASFSDVHGDLPDGYGTLHCGETFVRDEYPSLYKGTLDRYYIKHYYSIGLDVKTAISGFRLWIVKESLGTVKWQYKYQNIECRPKWYYRSALVWCPGASYYIRTTRPEKSSWNLILIRKQQAHTYYSNLNPEPSTVHLQTALTTQSAHQEAANQIISMACVHSHFIQYKTIRKSSCSIPCVECCYVHAWPLAFPSRNAIVATCAAGMHVHQSIALHARSRLWCNTLLAALPSMHVHQPIASLQEVDCGAAHR</sequence>
<reference evidence="6" key="2">
    <citation type="submission" date="2018-10" db="UniProtKB">
        <authorList>
            <consortium name="EnsemblPlants"/>
        </authorList>
    </citation>
    <scope>IDENTIFICATION</scope>
</reference>